<feature type="region of interest" description="Disordered" evidence="2">
    <location>
        <begin position="580"/>
        <end position="645"/>
    </location>
</feature>
<dbReference type="EMBL" id="LR899009">
    <property type="protein sequence ID" value="CAD7078772.1"/>
    <property type="molecule type" value="Genomic_DNA"/>
</dbReference>
<feature type="region of interest" description="Disordered" evidence="2">
    <location>
        <begin position="451"/>
        <end position="472"/>
    </location>
</feature>
<feature type="compositionally biased region" description="Pro residues" evidence="2">
    <location>
        <begin position="11"/>
        <end position="20"/>
    </location>
</feature>
<feature type="compositionally biased region" description="Polar residues" evidence="2">
    <location>
        <begin position="408"/>
        <end position="421"/>
    </location>
</feature>
<feature type="compositionally biased region" description="Basic and acidic residues" evidence="2">
    <location>
        <begin position="367"/>
        <end position="400"/>
    </location>
</feature>
<sequence length="645" mass="70232">MNKVKAMTKKPGPPVPPRPPASSISARSRSESRATPPPPVALRASRTSPTTTAPTAGSPTEAGRTVIYKSPSFDLKKRQSSDRSYVLHDEDGDRKISIKASDRQQEQQQIFIINECNNNNSSGSKNSNVVTIDNRSNRTEIVITNNNDGKSEENGGDGNSNCSESTRDNSNADVPRGIPITRMSSNVLTTDFPVAKISPTPKPRTLTLPKQSRSLDAGEVTKMPKDTVTVNNTKNNANAAFVKNIEVENNLKNAAERLFTEIIVNQTQSTNSKTEQYISVGSRYLPPKALSRSIDSSHFFDQKPPSPIRTCVNLKQRPEPEGGETNSNSSLSNERLPTDPIKPNYSPEKKVAFHEILISELAAMRKRNSEQDSDNHESTDAGERRCDKVGKEKGDWDGKSQRKRYPSGCSTDSSPYGTQRSARIRTSDWVEVGDNGKEVTLTSCHISLEDSGMEDEERLDDTSSGVGDSWDSVKDAEERMSLPDLPPLPKSLSGLEVTGVPVHNSAAANLATFDTKRGIAPLTRMTASQSGSNTTTSTLDTQLAVLRREMFGLRQLDLSLLSQLWALNESIQEFRAMLQEQEALSPPSPSPSPSEGNSVSSGEEEDMSLLGGGSMSKAQLTGSMHRMRSAPPPPPPARMTAQRPV</sequence>
<organism evidence="3 4">
    <name type="scientific">Hermetia illucens</name>
    <name type="common">Black soldier fly</name>
    <dbReference type="NCBI Taxonomy" id="343691"/>
    <lineage>
        <taxon>Eukaryota</taxon>
        <taxon>Metazoa</taxon>
        <taxon>Ecdysozoa</taxon>
        <taxon>Arthropoda</taxon>
        <taxon>Hexapoda</taxon>
        <taxon>Insecta</taxon>
        <taxon>Pterygota</taxon>
        <taxon>Neoptera</taxon>
        <taxon>Endopterygota</taxon>
        <taxon>Diptera</taxon>
        <taxon>Brachycera</taxon>
        <taxon>Stratiomyomorpha</taxon>
        <taxon>Stratiomyidae</taxon>
        <taxon>Hermetiinae</taxon>
        <taxon>Hermetia</taxon>
    </lineage>
</organism>
<dbReference type="OrthoDB" id="1681166at2759"/>
<feature type="region of interest" description="Disordered" evidence="2">
    <location>
        <begin position="297"/>
        <end position="348"/>
    </location>
</feature>
<proteinExistence type="inferred from homology"/>
<name>A0A7R8UF03_HERIL</name>
<feature type="compositionally biased region" description="Polar residues" evidence="2">
    <location>
        <begin position="159"/>
        <end position="172"/>
    </location>
</feature>
<dbReference type="InParanoid" id="A0A7R8UF03"/>
<gene>
    <name evidence="3" type="ORF">HERILL_LOCUS2024</name>
</gene>
<feature type="compositionally biased region" description="Polar residues" evidence="2">
    <location>
        <begin position="324"/>
        <end position="335"/>
    </location>
</feature>
<dbReference type="Proteomes" id="UP000594454">
    <property type="component" value="Chromosome 1"/>
</dbReference>
<evidence type="ECO:0000256" key="1">
    <source>
        <dbReference type="ARBA" id="ARBA00038125"/>
    </source>
</evidence>
<feature type="compositionally biased region" description="Low complexity" evidence="2">
    <location>
        <begin position="43"/>
        <end position="60"/>
    </location>
</feature>
<dbReference type="FunCoup" id="A0A7R8UF03">
    <property type="interactions" value="6"/>
</dbReference>
<dbReference type="AlphaFoldDB" id="A0A7R8UF03"/>
<accession>A0A7R8UF03</accession>
<dbReference type="InterPro" id="IPR039499">
    <property type="entry name" value="LURA1/LRA25"/>
</dbReference>
<evidence type="ECO:0000256" key="2">
    <source>
        <dbReference type="SAM" id="MobiDB-lite"/>
    </source>
</evidence>
<protein>
    <submittedName>
        <fullName evidence="3">Uncharacterized protein</fullName>
    </submittedName>
</protein>
<comment type="similarity">
    <text evidence="1">Belongs to the FAM89 family.</text>
</comment>
<dbReference type="Pfam" id="PF14854">
    <property type="entry name" value="LURAP"/>
    <property type="match status" value="1"/>
</dbReference>
<reference evidence="3 4" key="1">
    <citation type="submission" date="2020-11" db="EMBL/GenBank/DDBJ databases">
        <authorList>
            <person name="Wallbank WR R."/>
            <person name="Pardo Diaz C."/>
            <person name="Kozak K."/>
            <person name="Martin S."/>
            <person name="Jiggins C."/>
            <person name="Moest M."/>
            <person name="Warren A I."/>
            <person name="Generalovic N T."/>
            <person name="Byers J.R.P. K."/>
            <person name="Montejo-Kovacevich G."/>
            <person name="Yen C E."/>
        </authorList>
    </citation>
    <scope>NUCLEOTIDE SEQUENCE [LARGE SCALE GENOMIC DNA]</scope>
</reference>
<feature type="region of interest" description="Disordered" evidence="2">
    <location>
        <begin position="144"/>
        <end position="184"/>
    </location>
</feature>
<dbReference type="PANTHER" id="PTHR46949">
    <property type="entry name" value="LEUCINE REPEAT ADAPTER PROTEIN 25"/>
    <property type="match status" value="1"/>
</dbReference>
<feature type="region of interest" description="Disordered" evidence="2">
    <location>
        <begin position="365"/>
        <end position="422"/>
    </location>
</feature>
<evidence type="ECO:0000313" key="3">
    <source>
        <dbReference type="EMBL" id="CAD7078772.1"/>
    </source>
</evidence>
<feature type="compositionally biased region" description="Basic and acidic residues" evidence="2">
    <location>
        <begin position="74"/>
        <end position="89"/>
    </location>
</feature>
<keyword evidence="4" id="KW-1185">Reference proteome</keyword>
<dbReference type="PANTHER" id="PTHR46949:SF1">
    <property type="entry name" value="AT07979P2"/>
    <property type="match status" value="1"/>
</dbReference>
<feature type="region of interest" description="Disordered" evidence="2">
    <location>
        <begin position="1"/>
        <end position="89"/>
    </location>
</feature>
<evidence type="ECO:0000313" key="4">
    <source>
        <dbReference type="Proteomes" id="UP000594454"/>
    </source>
</evidence>